<proteinExistence type="predicted"/>
<sequence>MKYGAYSEKGSYHKRNQDSFIIKKVRGIYVAGISDGLGSKKYSHVGSKLLCKSLLDIVYKVDDFEKISKEKLIELIFQNWIKKIKNFKKYPLEECSATFLFAIILKEKIIVSRIGDGFISIFTDKNSYLLNDNKNDSFSNITMAFSKNFNIDNIEYLEIKNEKFNGLIACTDGIEISPNENNVILSFSKELLEECKNNTKNKLDKETKKWIKEWPSSDDKTLIYLLDDKEEENG</sequence>
<reference evidence="2 3" key="1">
    <citation type="submission" date="2017-11" db="EMBL/GenBank/DDBJ databases">
        <title>Genome sequencing of Fusobacterium periodonticum KCOM 1261.</title>
        <authorList>
            <person name="Kook J.-K."/>
            <person name="Park S.-N."/>
            <person name="Lim Y.K."/>
        </authorList>
    </citation>
    <scope>NUCLEOTIDE SEQUENCE [LARGE SCALE GENOMIC DNA]</scope>
    <source>
        <strain evidence="2 3">KCOM 1261</strain>
    </source>
</reference>
<accession>A0A2D3NVP4</accession>
<evidence type="ECO:0000313" key="3">
    <source>
        <dbReference type="Proteomes" id="UP000230056"/>
    </source>
</evidence>
<dbReference type="Pfam" id="PF13672">
    <property type="entry name" value="PP2C_2"/>
    <property type="match status" value="1"/>
</dbReference>
<dbReference type="InterPro" id="IPR001932">
    <property type="entry name" value="PPM-type_phosphatase-like_dom"/>
</dbReference>
<name>A0A2D3NVP4_9FUSO</name>
<dbReference type="Proteomes" id="UP000230056">
    <property type="component" value="Chromosome"/>
</dbReference>
<dbReference type="RefSeq" id="WP_100024914.1">
    <property type="nucleotide sequence ID" value="NZ_CP024699.1"/>
</dbReference>
<evidence type="ECO:0000259" key="1">
    <source>
        <dbReference type="SMART" id="SM00332"/>
    </source>
</evidence>
<protein>
    <recommendedName>
        <fullName evidence="1">PPM-type phosphatase domain-containing protein</fullName>
    </recommendedName>
</protein>
<organism evidence="2 3">
    <name type="scientific">Fusobacterium pseudoperiodonticum</name>
    <dbReference type="NCBI Taxonomy" id="2663009"/>
    <lineage>
        <taxon>Bacteria</taxon>
        <taxon>Fusobacteriati</taxon>
        <taxon>Fusobacteriota</taxon>
        <taxon>Fusobacteriia</taxon>
        <taxon>Fusobacteriales</taxon>
        <taxon>Fusobacteriaceae</taxon>
        <taxon>Fusobacterium</taxon>
    </lineage>
</organism>
<evidence type="ECO:0000313" key="2">
    <source>
        <dbReference type="EMBL" id="ATV59467.1"/>
    </source>
</evidence>
<dbReference type="AlphaFoldDB" id="A0A2D3NVP4"/>
<dbReference type="SUPFAM" id="SSF81606">
    <property type="entry name" value="PP2C-like"/>
    <property type="match status" value="1"/>
</dbReference>
<gene>
    <name evidence="2" type="ORF">CTM72_06820</name>
</gene>
<dbReference type="SMART" id="SM00332">
    <property type="entry name" value="PP2Cc"/>
    <property type="match status" value="1"/>
</dbReference>
<dbReference type="InterPro" id="IPR036457">
    <property type="entry name" value="PPM-type-like_dom_sf"/>
</dbReference>
<dbReference type="Gene3D" id="3.60.40.10">
    <property type="entry name" value="PPM-type phosphatase domain"/>
    <property type="match status" value="1"/>
</dbReference>
<dbReference type="EMBL" id="CP024699">
    <property type="protein sequence ID" value="ATV59467.1"/>
    <property type="molecule type" value="Genomic_DNA"/>
</dbReference>
<feature type="domain" description="PPM-type phosphatase" evidence="1">
    <location>
        <begin position="1"/>
        <end position="225"/>
    </location>
</feature>